<keyword evidence="9" id="KW-1185">Reference proteome</keyword>
<dbReference type="InterPro" id="IPR021933">
    <property type="entry name" value="SERRATE/Ars2_N"/>
</dbReference>
<dbReference type="Gene3D" id="3.30.70.330">
    <property type="match status" value="1"/>
</dbReference>
<feature type="compositionally biased region" description="Basic and acidic residues" evidence="5">
    <location>
        <begin position="52"/>
        <end position="86"/>
    </location>
</feature>
<dbReference type="GO" id="GO:0016070">
    <property type="term" value="P:RNA metabolic process"/>
    <property type="evidence" value="ECO:0007669"/>
    <property type="project" value="UniProtKB-ARBA"/>
</dbReference>
<comment type="subcellular location">
    <subcellularLocation>
        <location evidence="1">Nucleus</location>
    </subcellularLocation>
</comment>
<keyword evidence="3" id="KW-0539">Nucleus</keyword>
<name>A0A1B9IC09_9TREE</name>
<sequence>MSGSHSRSPPPPPRDYPPPGEREFDERPGFSRGGFAPIPHRHADLPPIPPSRMDRDDYDRSRRDREFPRRELDPDPEDRYERREWDDYPPPPRGGRGGGGSHWEDDYDRPKRRRSPSPLGPSHRQRLHSPSPPPIHHRYGNNLPDPASVETLLSFRQFAEWFRASHPQTAKADEEETRKHRELIESGNANETEAKEKVGMAKRYERYRKEFTSRQLYALFLTHKDSIWFQERYSHLPEFVAFRRRLNRQGRVPLAEKHLEGLRSGAWDTVEFDMAEESEAKSMEKSRLNDHDEPEGLDRALGDGGNWSGNDTLRAEIAPKPKQVFVKTAPPTTSRKELEELFARVPGFQWLAVSEPAQKKSFHRVAWAQYADDVDISEVINKLDGQKIDGFTFHMSVNSTPTIGRLRVTPPVSNTLDRLTLDGEKAKALAIKVEEELLGDDEEDDDKVEADGEAVKTESAEKKIMGLREKVSDSVEETIQRLLETNGLNGEELDEEKKLHKAKIILDQWLAYLRHGLATCYYCVAPMSFAEELHRKCIGHMRPHPSSIPEAEADEVEQAVVENNGEDPEPQHTVDAVADNKEAEVEDGDEDRELREADQPSETNQAHQDANGGGKDRREGQGQGKKQFFPQKTQDEKWAEGLDHKLRPLLGEVDLADYGGRDVEAETKKLCAPLIKQEEASKYRCKDCNKLFRAPEFVIKHIIVKHPEITKEKIDDISTLNNYVLDPQHLQPSLSTPAAVDDKLLSNSLPLAIGGNFQMPMGAINPNMPDITQGQQGGGAGGNMNLMQQQMMMMMQMQQAMLMGMNPQQMNFNPNFNISQNQQQPNTREGAGLASRMGGYASRDSDNNNSNTGSSLPSITPGREDPRARKGRVSYTDLDEPSSGSGGGLPY</sequence>
<reference evidence="8" key="4">
    <citation type="submission" date="2024-02" db="EMBL/GenBank/DDBJ databases">
        <title>Comparative genomics of Cryptococcus and Kwoniella reveals pathogenesis evolution and contrasting modes of karyotype evolution via chromosome fusion or intercentromeric recombination.</title>
        <authorList>
            <person name="Coelho M.A."/>
            <person name="David-Palma M."/>
            <person name="Shea T."/>
            <person name="Bowers K."/>
            <person name="McGinley-Smith S."/>
            <person name="Mohammad A.W."/>
            <person name="Gnirke A."/>
            <person name="Yurkov A.M."/>
            <person name="Nowrousian M."/>
            <person name="Sun S."/>
            <person name="Cuomo C.A."/>
            <person name="Heitman J."/>
        </authorList>
    </citation>
    <scope>NUCLEOTIDE SEQUENCE</scope>
    <source>
        <strain evidence="8">CBS 10737</strain>
    </source>
</reference>
<evidence type="ECO:0000256" key="5">
    <source>
        <dbReference type="SAM" id="MobiDB-lite"/>
    </source>
</evidence>
<feature type="compositionally biased region" description="Pro residues" evidence="5">
    <location>
        <begin position="8"/>
        <end position="19"/>
    </location>
</feature>
<evidence type="ECO:0000313" key="9">
    <source>
        <dbReference type="Proteomes" id="UP000094020"/>
    </source>
</evidence>
<evidence type="ECO:0000313" key="7">
    <source>
        <dbReference type="EMBL" id="OCF52957.1"/>
    </source>
</evidence>
<dbReference type="EMBL" id="CP144519">
    <property type="protein sequence ID" value="WWC67161.1"/>
    <property type="molecule type" value="Genomic_DNA"/>
</dbReference>
<dbReference type="InterPro" id="IPR035979">
    <property type="entry name" value="RBD_domain_sf"/>
</dbReference>
<dbReference type="Pfam" id="PF04959">
    <property type="entry name" value="ARS2"/>
    <property type="match status" value="1"/>
</dbReference>
<dbReference type="GO" id="GO:0016604">
    <property type="term" value="C:nuclear body"/>
    <property type="evidence" value="ECO:0007669"/>
    <property type="project" value="TreeGrafter"/>
</dbReference>
<keyword evidence="4" id="KW-0862">Zinc</keyword>
<dbReference type="InterPro" id="IPR039727">
    <property type="entry name" value="SE/Ars2"/>
</dbReference>
<protein>
    <recommendedName>
        <fullName evidence="6">C2H2-type domain-containing protein</fullName>
    </recommendedName>
</protein>
<feature type="region of interest" description="Disordered" evidence="5">
    <location>
        <begin position="811"/>
        <end position="891"/>
    </location>
</feature>
<dbReference type="InterPro" id="IPR007042">
    <property type="entry name" value="SERRATE/Ars2_C"/>
</dbReference>
<keyword evidence="4" id="KW-0863">Zinc-finger</keyword>
<dbReference type="RefSeq" id="XP_019014176.1">
    <property type="nucleotide sequence ID" value="XM_019152038.1"/>
</dbReference>
<dbReference type="Proteomes" id="UP000094020">
    <property type="component" value="Chromosome 1"/>
</dbReference>
<evidence type="ECO:0000259" key="6">
    <source>
        <dbReference type="PROSITE" id="PS50157"/>
    </source>
</evidence>
<comment type="similarity">
    <text evidence="2">Belongs to the ARS2 family.</text>
</comment>
<keyword evidence="4" id="KW-0479">Metal-binding</keyword>
<dbReference type="OrthoDB" id="342064at2759"/>
<evidence type="ECO:0000256" key="2">
    <source>
        <dbReference type="ARBA" id="ARBA00005407"/>
    </source>
</evidence>
<dbReference type="KEGG" id="kpin:30168627"/>
<evidence type="ECO:0000256" key="3">
    <source>
        <dbReference type="ARBA" id="ARBA00023242"/>
    </source>
</evidence>
<dbReference type="GO" id="GO:0008270">
    <property type="term" value="F:zinc ion binding"/>
    <property type="evidence" value="ECO:0007669"/>
    <property type="project" value="UniProtKB-KW"/>
</dbReference>
<dbReference type="PROSITE" id="PS00028">
    <property type="entry name" value="ZINC_FINGER_C2H2_1"/>
    <property type="match status" value="1"/>
</dbReference>
<gene>
    <name evidence="7" type="ORF">I206_00258</name>
    <name evidence="8" type="ORF">I206_101068</name>
</gene>
<dbReference type="GeneID" id="30168627"/>
<feature type="compositionally biased region" description="Polar residues" evidence="5">
    <location>
        <begin position="818"/>
        <end position="827"/>
    </location>
</feature>
<evidence type="ECO:0000313" key="8">
    <source>
        <dbReference type="EMBL" id="WWC67161.1"/>
    </source>
</evidence>
<feature type="compositionally biased region" description="Basic and acidic residues" evidence="5">
    <location>
        <begin position="20"/>
        <end position="29"/>
    </location>
</feature>
<dbReference type="CDD" id="cd00590">
    <property type="entry name" value="RRM_SF"/>
    <property type="match status" value="1"/>
</dbReference>
<dbReference type="InterPro" id="IPR012677">
    <property type="entry name" value="Nucleotide-bd_a/b_plait_sf"/>
</dbReference>
<dbReference type="GO" id="GO:0031047">
    <property type="term" value="P:regulatory ncRNA-mediated gene silencing"/>
    <property type="evidence" value="ECO:0007669"/>
    <property type="project" value="UniProtKB-ARBA"/>
</dbReference>
<dbReference type="GO" id="GO:0003723">
    <property type="term" value="F:RNA binding"/>
    <property type="evidence" value="ECO:0007669"/>
    <property type="project" value="InterPro"/>
</dbReference>
<reference evidence="7" key="3">
    <citation type="submission" date="2016-07" db="EMBL/GenBank/DDBJ databases">
        <title>Evolution of pathogenesis and genome organization in the Tremellales.</title>
        <authorList>
            <person name="Cuomo C."/>
            <person name="Litvintseva A."/>
            <person name="Heitman J."/>
            <person name="Chen Y."/>
            <person name="Sun S."/>
            <person name="Springer D."/>
            <person name="Dromer F."/>
            <person name="Young S."/>
            <person name="Zeng Q."/>
            <person name="Chapman S."/>
            <person name="Gujja S."/>
            <person name="Saif S."/>
            <person name="Birren B."/>
        </authorList>
    </citation>
    <scope>NUCLEOTIDE SEQUENCE</scope>
    <source>
        <strain evidence="7">CBS 10737</strain>
    </source>
</reference>
<dbReference type="AlphaFoldDB" id="A0A1B9IC09"/>
<reference evidence="7" key="1">
    <citation type="submission" date="2013-07" db="EMBL/GenBank/DDBJ databases">
        <title>The Genome Sequence of Cryptococcus pinus CBS10737.</title>
        <authorList>
            <consortium name="The Broad Institute Genome Sequencing Platform"/>
            <person name="Cuomo C."/>
            <person name="Litvintseva A."/>
            <person name="Chen Y."/>
            <person name="Heitman J."/>
            <person name="Sun S."/>
            <person name="Springer D."/>
            <person name="Dromer F."/>
            <person name="Young S.K."/>
            <person name="Zeng Q."/>
            <person name="Gargeya S."/>
            <person name="Fitzgerald M."/>
            <person name="Abouelleil A."/>
            <person name="Alvarado L."/>
            <person name="Berlin A.M."/>
            <person name="Chapman S.B."/>
            <person name="Dewar J."/>
            <person name="Goldberg J."/>
            <person name="Griggs A."/>
            <person name="Gujja S."/>
            <person name="Hansen M."/>
            <person name="Howarth C."/>
            <person name="Imamovic A."/>
            <person name="Larimer J."/>
            <person name="McCowan C."/>
            <person name="Murphy C."/>
            <person name="Pearson M."/>
            <person name="Priest M."/>
            <person name="Roberts A."/>
            <person name="Saif S."/>
            <person name="Shea T."/>
            <person name="Sykes S."/>
            <person name="Wortman J."/>
            <person name="Nusbaum C."/>
            <person name="Birren B."/>
        </authorList>
    </citation>
    <scope>NUCLEOTIDE SEQUENCE [LARGE SCALE GENOMIC DNA]</scope>
    <source>
        <strain evidence="7">CBS 10737</strain>
    </source>
</reference>
<dbReference type="STRING" id="1296096.A0A1B9IC09"/>
<evidence type="ECO:0000256" key="1">
    <source>
        <dbReference type="ARBA" id="ARBA00004123"/>
    </source>
</evidence>
<feature type="domain" description="C2H2-type" evidence="6">
    <location>
        <begin position="683"/>
        <end position="706"/>
    </location>
</feature>
<accession>A0A1B9IC09</accession>
<dbReference type="Pfam" id="PF12066">
    <property type="entry name" value="SERRATE_Ars2_N"/>
    <property type="match status" value="1"/>
</dbReference>
<dbReference type="InterPro" id="IPR000504">
    <property type="entry name" value="RRM_dom"/>
</dbReference>
<evidence type="ECO:0000256" key="4">
    <source>
        <dbReference type="PROSITE-ProRule" id="PRU00042"/>
    </source>
</evidence>
<organism evidence="7">
    <name type="scientific">Kwoniella pini CBS 10737</name>
    <dbReference type="NCBI Taxonomy" id="1296096"/>
    <lineage>
        <taxon>Eukaryota</taxon>
        <taxon>Fungi</taxon>
        <taxon>Dikarya</taxon>
        <taxon>Basidiomycota</taxon>
        <taxon>Agaricomycotina</taxon>
        <taxon>Tremellomycetes</taxon>
        <taxon>Tremellales</taxon>
        <taxon>Cryptococcaceae</taxon>
        <taxon>Kwoniella</taxon>
    </lineage>
</organism>
<reference evidence="8" key="2">
    <citation type="submission" date="2013-07" db="EMBL/GenBank/DDBJ databases">
        <authorList>
            <consortium name="The Broad Institute Genome Sequencing Platform"/>
            <person name="Cuomo C."/>
            <person name="Litvintseva A."/>
            <person name="Chen Y."/>
            <person name="Heitman J."/>
            <person name="Sun S."/>
            <person name="Springer D."/>
            <person name="Dromer F."/>
            <person name="Young S.K."/>
            <person name="Zeng Q."/>
            <person name="Gargeya S."/>
            <person name="Fitzgerald M."/>
            <person name="Abouelleil A."/>
            <person name="Alvarado L."/>
            <person name="Berlin A.M."/>
            <person name="Chapman S.B."/>
            <person name="Dewar J."/>
            <person name="Goldberg J."/>
            <person name="Griggs A."/>
            <person name="Gujja S."/>
            <person name="Hansen M."/>
            <person name="Howarth C."/>
            <person name="Imamovic A."/>
            <person name="Larimer J."/>
            <person name="McCowan C."/>
            <person name="Murphy C."/>
            <person name="Pearson M."/>
            <person name="Priest M."/>
            <person name="Roberts A."/>
            <person name="Saif S."/>
            <person name="Shea T."/>
            <person name="Sykes S."/>
            <person name="Wortman J."/>
            <person name="Nusbaum C."/>
            <person name="Birren B."/>
        </authorList>
    </citation>
    <scope>NUCLEOTIDE SEQUENCE</scope>
    <source>
        <strain evidence="8">CBS 10737</strain>
    </source>
</reference>
<feature type="region of interest" description="Disordered" evidence="5">
    <location>
        <begin position="564"/>
        <end position="633"/>
    </location>
</feature>
<dbReference type="PANTHER" id="PTHR13165">
    <property type="entry name" value="ARSENITE-RESISTANCE PROTEIN 2"/>
    <property type="match status" value="1"/>
</dbReference>
<dbReference type="EMBL" id="KI894007">
    <property type="protein sequence ID" value="OCF52957.1"/>
    <property type="molecule type" value="Genomic_DNA"/>
</dbReference>
<dbReference type="SUPFAM" id="SSF54928">
    <property type="entry name" value="RNA-binding domain, RBD"/>
    <property type="match status" value="1"/>
</dbReference>
<dbReference type="PROSITE" id="PS50157">
    <property type="entry name" value="ZINC_FINGER_C2H2_2"/>
    <property type="match status" value="1"/>
</dbReference>
<proteinExistence type="inferred from homology"/>
<dbReference type="Pfam" id="PF00076">
    <property type="entry name" value="RRM_1"/>
    <property type="match status" value="1"/>
</dbReference>
<feature type="region of interest" description="Disordered" evidence="5">
    <location>
        <begin position="1"/>
        <end position="143"/>
    </location>
</feature>
<dbReference type="PANTHER" id="PTHR13165:SF0">
    <property type="entry name" value="SERRATE RNA EFFECTOR MOLECULE HOMOLOG"/>
    <property type="match status" value="1"/>
</dbReference>
<dbReference type="InterPro" id="IPR013087">
    <property type="entry name" value="Znf_C2H2_type"/>
</dbReference>